<organism evidence="7 8">
    <name type="scientific">Solemya pervernicosa gill symbiont</name>
    <dbReference type="NCBI Taxonomy" id="642797"/>
    <lineage>
        <taxon>Bacteria</taxon>
        <taxon>Pseudomonadati</taxon>
        <taxon>Pseudomonadota</taxon>
        <taxon>Gammaproteobacteria</taxon>
        <taxon>sulfur-oxidizing symbionts</taxon>
    </lineage>
</organism>
<evidence type="ECO:0000259" key="6">
    <source>
        <dbReference type="PROSITE" id="PS51918"/>
    </source>
</evidence>
<evidence type="ECO:0000256" key="5">
    <source>
        <dbReference type="ARBA" id="ARBA00023014"/>
    </source>
</evidence>
<dbReference type="PROSITE" id="PS51918">
    <property type="entry name" value="RADICAL_SAM"/>
    <property type="match status" value="1"/>
</dbReference>
<accession>A0A1T2L165</accession>
<evidence type="ECO:0000256" key="2">
    <source>
        <dbReference type="ARBA" id="ARBA00022691"/>
    </source>
</evidence>
<dbReference type="InterPro" id="IPR013785">
    <property type="entry name" value="Aldolase_TIM"/>
</dbReference>
<evidence type="ECO:0000313" key="7">
    <source>
        <dbReference type="EMBL" id="OOZ38847.1"/>
    </source>
</evidence>
<keyword evidence="3" id="KW-0479">Metal-binding</keyword>
<protein>
    <recommendedName>
        <fullName evidence="6">Radical SAM core domain-containing protein</fullName>
    </recommendedName>
</protein>
<evidence type="ECO:0000256" key="3">
    <source>
        <dbReference type="ARBA" id="ARBA00022723"/>
    </source>
</evidence>
<keyword evidence="8" id="KW-1185">Reference proteome</keyword>
<dbReference type="Proteomes" id="UP000191110">
    <property type="component" value="Unassembled WGS sequence"/>
</dbReference>
<dbReference type="Pfam" id="PF04055">
    <property type="entry name" value="Radical_SAM"/>
    <property type="match status" value="1"/>
</dbReference>
<dbReference type="EMBL" id="MPRL01000071">
    <property type="protein sequence ID" value="OOZ38847.1"/>
    <property type="molecule type" value="Genomic_DNA"/>
</dbReference>
<evidence type="ECO:0000256" key="4">
    <source>
        <dbReference type="ARBA" id="ARBA00023004"/>
    </source>
</evidence>
<dbReference type="GO" id="GO:0051536">
    <property type="term" value="F:iron-sulfur cluster binding"/>
    <property type="evidence" value="ECO:0007669"/>
    <property type="project" value="UniProtKB-KW"/>
</dbReference>
<dbReference type="PANTHER" id="PTHR11228">
    <property type="entry name" value="RADICAL SAM DOMAIN PROTEIN"/>
    <property type="match status" value="1"/>
</dbReference>
<dbReference type="GO" id="GO:0046872">
    <property type="term" value="F:metal ion binding"/>
    <property type="evidence" value="ECO:0007669"/>
    <property type="project" value="UniProtKB-KW"/>
</dbReference>
<evidence type="ECO:0000256" key="1">
    <source>
        <dbReference type="ARBA" id="ARBA00001966"/>
    </source>
</evidence>
<gene>
    <name evidence="7" type="ORF">BOW53_13910</name>
</gene>
<reference evidence="7 8" key="1">
    <citation type="submission" date="2016-11" db="EMBL/GenBank/DDBJ databases">
        <title>Mixed transmission modes and dynamic genome evolution in an obligate animal-bacterial symbiosis.</title>
        <authorList>
            <person name="Russell S.L."/>
            <person name="Corbett-Detig R.B."/>
            <person name="Cavanaugh C.M."/>
        </authorList>
    </citation>
    <scope>NUCLEOTIDE SEQUENCE [LARGE SCALE GENOMIC DNA]</scope>
    <source>
        <strain evidence="7">Sveles-Q1</strain>
    </source>
</reference>
<dbReference type="SUPFAM" id="SSF102114">
    <property type="entry name" value="Radical SAM enzymes"/>
    <property type="match status" value="1"/>
</dbReference>
<keyword evidence="5" id="KW-0411">Iron-sulfur</keyword>
<dbReference type="AlphaFoldDB" id="A0A1T2L165"/>
<sequence>MFTSKVRQKVCCEINVVDHCNITCRDCNHGSPGVAERFIDPDQLGRELSALKRHYLPSTIKLIGGEPLLHPQLLEVIRVVRESGIAPRILLVTNGILLPKMEDELWRAIDALDVSIYPKPGLSDETVELIKSRAAAFNVELELLQFSEFRVQYSTHNNRDSTLTRRIFESCRMVQLWRCDVIHDGYFYRCPQSIYGPRLAGEQTPFEHDRLRIEDSLRFRKRLSDFRHSQQPLAACRYCLGTAGMTRTHQLERKNLWSSTIEAPVETVVDIPFMERAEQDIRLRQGCRKKMQEG</sequence>
<name>A0A1T2L165_9GAMM</name>
<keyword evidence="4" id="KW-0408">Iron</keyword>
<comment type="caution">
    <text evidence="7">The sequence shown here is derived from an EMBL/GenBank/DDBJ whole genome shotgun (WGS) entry which is preliminary data.</text>
</comment>
<dbReference type="PANTHER" id="PTHR11228:SF7">
    <property type="entry name" value="PQQA PEPTIDE CYCLASE"/>
    <property type="match status" value="1"/>
</dbReference>
<dbReference type="SFLD" id="SFLDS00029">
    <property type="entry name" value="Radical_SAM"/>
    <property type="match status" value="1"/>
</dbReference>
<comment type="cofactor">
    <cofactor evidence="1">
        <name>[4Fe-4S] cluster</name>
        <dbReference type="ChEBI" id="CHEBI:49883"/>
    </cofactor>
</comment>
<dbReference type="InterPro" id="IPR007197">
    <property type="entry name" value="rSAM"/>
</dbReference>
<feature type="domain" description="Radical SAM core" evidence="6">
    <location>
        <begin position="4"/>
        <end position="227"/>
    </location>
</feature>
<dbReference type="InterPro" id="IPR050377">
    <property type="entry name" value="Radical_SAM_PqqE_MftC-like"/>
</dbReference>
<evidence type="ECO:0000313" key="8">
    <source>
        <dbReference type="Proteomes" id="UP000191110"/>
    </source>
</evidence>
<keyword evidence="2" id="KW-0949">S-adenosyl-L-methionine</keyword>
<dbReference type="CDD" id="cd01335">
    <property type="entry name" value="Radical_SAM"/>
    <property type="match status" value="1"/>
</dbReference>
<proteinExistence type="predicted"/>
<dbReference type="InterPro" id="IPR058240">
    <property type="entry name" value="rSAM_sf"/>
</dbReference>
<dbReference type="Gene3D" id="3.20.20.70">
    <property type="entry name" value="Aldolase class I"/>
    <property type="match status" value="1"/>
</dbReference>
<dbReference type="GO" id="GO:0003824">
    <property type="term" value="F:catalytic activity"/>
    <property type="evidence" value="ECO:0007669"/>
    <property type="project" value="InterPro"/>
</dbReference>